<proteinExistence type="predicted"/>
<keyword evidence="2" id="KW-1185">Reference proteome</keyword>
<dbReference type="EMBL" id="JABAHZ010000004">
    <property type="protein sequence ID" value="NLR80432.1"/>
    <property type="molecule type" value="Genomic_DNA"/>
</dbReference>
<organism evidence="1 2">
    <name type="scientific">Chitinophaga eiseniae</name>
    <dbReference type="NCBI Taxonomy" id="634771"/>
    <lineage>
        <taxon>Bacteria</taxon>
        <taxon>Pseudomonadati</taxon>
        <taxon>Bacteroidota</taxon>
        <taxon>Chitinophagia</taxon>
        <taxon>Chitinophagales</taxon>
        <taxon>Chitinophagaceae</taxon>
        <taxon>Chitinophaga</taxon>
    </lineage>
</organism>
<name>A0A847SUX4_9BACT</name>
<dbReference type="AlphaFoldDB" id="A0A847SUX4"/>
<sequence length="532" mass="59310">MKKLSYYMLISVALLGVSCVKDRSTFNTRKITPIVIDTTGLKAQLIQYQFDTLQLMPKVTQEGMDSGRLKYQWTIDAYGGYERVVGTTRRLSTAIIENPDPTPYTLILRVTDTTTNLKSVLTWSLQVISPFGQGLIVADTKDGTTSDANLIMAFNFTSGLPTDSATTRIFQNAYSRANGNQKLDGLVKQVNYMRYNSTKDITFLTDHSFVRINPNSYQLTGKDNDLFVLAPGVIQPNEIQTAIKTNQHQYIINNGKAYGRYGETRQFGYSFLAPDALGYSCQKICGLQDPVYYLKTAGALYDEKNNRFLLLPRMVLMSNPLMSFSPTDFSDPAPAFDPNNMGNKTCLQMIEGYDQRIIAIMKTRDQDQFFVYQIKLTDPLNGKMGIMANDLSNSPEIAQAKFYTCSNAEQVLFYATENHVYATTLELGSPSTTMLRYTTGNGEKITGMKMYTGGGSMYLPNPNAPSDWSQRMVFSSANRLLLLSTYNDATKEGKIIAIPLEILGIGGLVTNPDYIRTYSGFGKITAFSLQSL</sequence>
<reference evidence="1 2" key="1">
    <citation type="submission" date="2020-04" db="EMBL/GenBank/DDBJ databases">
        <authorList>
            <person name="Yin C."/>
        </authorList>
    </citation>
    <scope>NUCLEOTIDE SEQUENCE [LARGE SCALE GENOMIC DNA]</scope>
    <source>
        <strain evidence="1 2">Ak56</strain>
    </source>
</reference>
<protein>
    <recommendedName>
        <fullName evidence="3">PKD-like family protein</fullName>
    </recommendedName>
</protein>
<comment type="caution">
    <text evidence="1">The sequence shown here is derived from an EMBL/GenBank/DDBJ whole genome shotgun (WGS) entry which is preliminary data.</text>
</comment>
<accession>A0A847SUX4</accession>
<dbReference type="PROSITE" id="PS51257">
    <property type="entry name" value="PROKAR_LIPOPROTEIN"/>
    <property type="match status" value="1"/>
</dbReference>
<dbReference type="Proteomes" id="UP000552864">
    <property type="component" value="Unassembled WGS sequence"/>
</dbReference>
<dbReference type="RefSeq" id="WP_168740108.1">
    <property type="nucleotide sequence ID" value="NZ_JABAHZ010000004.1"/>
</dbReference>
<evidence type="ECO:0008006" key="3">
    <source>
        <dbReference type="Google" id="ProtNLM"/>
    </source>
</evidence>
<evidence type="ECO:0000313" key="1">
    <source>
        <dbReference type="EMBL" id="NLR80432.1"/>
    </source>
</evidence>
<evidence type="ECO:0000313" key="2">
    <source>
        <dbReference type="Proteomes" id="UP000552864"/>
    </source>
</evidence>
<gene>
    <name evidence="1" type="ORF">HGH91_17510</name>
</gene>